<dbReference type="AlphaFoldDB" id="A0A928Z372"/>
<dbReference type="Proteomes" id="UP000625316">
    <property type="component" value="Unassembled WGS sequence"/>
</dbReference>
<feature type="signal peptide" evidence="1">
    <location>
        <begin position="1"/>
        <end position="28"/>
    </location>
</feature>
<organism evidence="2 3">
    <name type="scientific">Romeriopsis navalis LEGE 11480</name>
    <dbReference type="NCBI Taxonomy" id="2777977"/>
    <lineage>
        <taxon>Bacteria</taxon>
        <taxon>Bacillati</taxon>
        <taxon>Cyanobacteriota</taxon>
        <taxon>Cyanophyceae</taxon>
        <taxon>Leptolyngbyales</taxon>
        <taxon>Leptolyngbyaceae</taxon>
        <taxon>Romeriopsis</taxon>
        <taxon>Romeriopsis navalis</taxon>
    </lineage>
</organism>
<dbReference type="InterPro" id="IPR006616">
    <property type="entry name" value="DM9_repeat"/>
</dbReference>
<evidence type="ECO:0000313" key="2">
    <source>
        <dbReference type="EMBL" id="MBE9029762.1"/>
    </source>
</evidence>
<name>A0A928Z372_9CYAN</name>
<dbReference type="RefSeq" id="WP_264324581.1">
    <property type="nucleotide sequence ID" value="NZ_JADEXQ010000021.1"/>
</dbReference>
<accession>A0A928Z372</accession>
<dbReference type="Pfam" id="PF11901">
    <property type="entry name" value="DM9"/>
    <property type="match status" value="1"/>
</dbReference>
<gene>
    <name evidence="2" type="ORF">IQ266_08485</name>
</gene>
<feature type="chain" id="PRO_5037526203" evidence="1">
    <location>
        <begin position="29"/>
        <end position="367"/>
    </location>
</feature>
<sequence>MFRQIASISALALATAPMVALNSSMASAAPTIQARSIKQQTKVNGRNVNYIRHSKQGYYINHGKGIWYEGNAGNPTEFKFQEVQRDEWSVYLLDRSRNVRIQLDLHRKKVIYSARGQRSDLYNITSAQSKKMINAGNVNYVRHSRGAYVNRGNNKWVSTDRRNQVERNFEEVQRDEWSVYLLDRSRNIQVQLDLYRKRVSYKMRGRKSDRYRITNVSTRTPRITTARKRLTWVNARNGEVPRRAVMGGRETGRRLYICRANYNGGVHPGKIVANNCNISYAGKEIEMPKYQALVNLKRLPLTWKNASNGSIPRKAVMGGRETGRRLFVCRARYKGGVHPGKLVARNCNIGYAGQEIEVPRYQVLVRR</sequence>
<evidence type="ECO:0000313" key="3">
    <source>
        <dbReference type="Proteomes" id="UP000625316"/>
    </source>
</evidence>
<dbReference type="PANTHER" id="PTHR31649:SF1">
    <property type="entry name" value="FARNESOIC ACID O-METHYL TRANSFERASE DOMAIN-CONTAINING PROTEIN"/>
    <property type="match status" value="1"/>
</dbReference>
<comment type="caution">
    <text evidence="2">The sequence shown here is derived from an EMBL/GenBank/DDBJ whole genome shotgun (WGS) entry which is preliminary data.</text>
</comment>
<dbReference type="SMART" id="SM00696">
    <property type="entry name" value="DM9"/>
    <property type="match status" value="2"/>
</dbReference>
<proteinExistence type="predicted"/>
<protein>
    <submittedName>
        <fullName evidence="2">DUF3421 domain-containing protein</fullName>
    </submittedName>
</protein>
<evidence type="ECO:0000256" key="1">
    <source>
        <dbReference type="SAM" id="SignalP"/>
    </source>
</evidence>
<reference evidence="2" key="1">
    <citation type="submission" date="2020-10" db="EMBL/GenBank/DDBJ databases">
        <authorList>
            <person name="Castelo-Branco R."/>
            <person name="Eusebio N."/>
            <person name="Adriana R."/>
            <person name="Vieira A."/>
            <person name="Brugerolle De Fraissinette N."/>
            <person name="Rezende De Castro R."/>
            <person name="Schneider M.P."/>
            <person name="Vasconcelos V."/>
            <person name="Leao P.N."/>
        </authorList>
    </citation>
    <scope>NUCLEOTIDE SEQUENCE</scope>
    <source>
        <strain evidence="2">LEGE 11480</strain>
    </source>
</reference>
<keyword evidence="1" id="KW-0732">Signal</keyword>
<dbReference type="PANTHER" id="PTHR31649">
    <property type="entry name" value="AGAP009604-PA"/>
    <property type="match status" value="1"/>
</dbReference>
<keyword evidence="3" id="KW-1185">Reference proteome</keyword>
<dbReference type="EMBL" id="JADEXQ010000021">
    <property type="protein sequence ID" value="MBE9029762.1"/>
    <property type="molecule type" value="Genomic_DNA"/>
</dbReference>